<dbReference type="EMBL" id="ADOT01000191">
    <property type="protein sequence ID" value="EGX46466.1"/>
    <property type="molecule type" value="Genomic_DNA"/>
</dbReference>
<feature type="compositionally biased region" description="Polar residues" evidence="17">
    <location>
        <begin position="292"/>
        <end position="304"/>
    </location>
</feature>
<evidence type="ECO:0000256" key="17">
    <source>
        <dbReference type="SAM" id="MobiDB-lite"/>
    </source>
</evidence>
<comment type="caution">
    <text evidence="18">The sequence shown here is derived from an EMBL/GenBank/DDBJ whole genome shotgun (WGS) entry which is preliminary data.</text>
</comment>
<evidence type="ECO:0000256" key="10">
    <source>
        <dbReference type="ARBA" id="ARBA00022776"/>
    </source>
</evidence>
<dbReference type="InParanoid" id="G1XK09"/>
<evidence type="ECO:0000256" key="11">
    <source>
        <dbReference type="ARBA" id="ARBA00022829"/>
    </source>
</evidence>
<dbReference type="GO" id="GO:0044732">
    <property type="term" value="C:mitotic spindle pole body"/>
    <property type="evidence" value="ECO:0007669"/>
    <property type="project" value="TreeGrafter"/>
</dbReference>
<evidence type="ECO:0000256" key="3">
    <source>
        <dbReference type="ARBA" id="ARBA00004629"/>
    </source>
</evidence>
<evidence type="ECO:0000256" key="15">
    <source>
        <dbReference type="ARBA" id="ARBA00023306"/>
    </source>
</evidence>
<dbReference type="PANTHER" id="PTHR28200:SF1">
    <property type="entry name" value="DASH COMPLEX SUBUNIT ASK1"/>
    <property type="match status" value="1"/>
</dbReference>
<dbReference type="GO" id="GO:0072686">
    <property type="term" value="C:mitotic spindle"/>
    <property type="evidence" value="ECO:0007669"/>
    <property type="project" value="InterPro"/>
</dbReference>
<evidence type="ECO:0000256" key="12">
    <source>
        <dbReference type="ARBA" id="ARBA00022838"/>
    </source>
</evidence>
<protein>
    <recommendedName>
        <fullName evidence="5">DASH complex subunit ASK1</fullName>
    </recommendedName>
</protein>
<evidence type="ECO:0000256" key="2">
    <source>
        <dbReference type="ARBA" id="ARBA00004186"/>
    </source>
</evidence>
<feature type="compositionally biased region" description="Polar residues" evidence="17">
    <location>
        <begin position="485"/>
        <end position="496"/>
    </location>
</feature>
<dbReference type="OMA" id="TIQFHIP"/>
<feature type="region of interest" description="Disordered" evidence="17">
    <location>
        <begin position="141"/>
        <end position="336"/>
    </location>
</feature>
<gene>
    <name evidence="18" type="ORF">AOL_s00109g38</name>
</gene>
<dbReference type="GO" id="GO:0051301">
    <property type="term" value="P:cell division"/>
    <property type="evidence" value="ECO:0007669"/>
    <property type="project" value="UniProtKB-KW"/>
</dbReference>
<keyword evidence="10" id="KW-0498">Mitosis</keyword>
<dbReference type="HOGENOM" id="CLU_625697_0_0_1"/>
<evidence type="ECO:0000256" key="4">
    <source>
        <dbReference type="ARBA" id="ARBA00010731"/>
    </source>
</evidence>
<name>G1XK09_ARTOA</name>
<evidence type="ECO:0000256" key="1">
    <source>
        <dbReference type="ARBA" id="ARBA00004123"/>
    </source>
</evidence>
<keyword evidence="16" id="KW-0137">Centromere</keyword>
<evidence type="ECO:0000256" key="13">
    <source>
        <dbReference type="ARBA" id="ARBA00023212"/>
    </source>
</evidence>
<keyword evidence="6" id="KW-0158">Chromosome</keyword>
<evidence type="ECO:0000256" key="6">
    <source>
        <dbReference type="ARBA" id="ARBA00022454"/>
    </source>
</evidence>
<evidence type="ECO:0000256" key="8">
    <source>
        <dbReference type="ARBA" id="ARBA00022618"/>
    </source>
</evidence>
<organism evidence="18 19">
    <name type="scientific">Arthrobotrys oligospora (strain ATCC 24927 / CBS 115.81 / DSM 1491)</name>
    <name type="common">Nematode-trapping fungus</name>
    <name type="synonym">Didymozoophaga oligospora</name>
    <dbReference type="NCBI Taxonomy" id="756982"/>
    <lineage>
        <taxon>Eukaryota</taxon>
        <taxon>Fungi</taxon>
        <taxon>Dikarya</taxon>
        <taxon>Ascomycota</taxon>
        <taxon>Pezizomycotina</taxon>
        <taxon>Orbiliomycetes</taxon>
        <taxon>Orbiliales</taxon>
        <taxon>Orbiliaceae</taxon>
        <taxon>Orbilia</taxon>
        <taxon>Orbilia oligospora</taxon>
    </lineage>
</organism>
<evidence type="ECO:0000256" key="5">
    <source>
        <dbReference type="ARBA" id="ARBA00014520"/>
    </source>
</evidence>
<sequence>MSRPFSGILQPGGSMGANPAAPRQLSLTEELERLEQSITLTMQEIDRNFSQCHRIITHSIMPIVDKYAEHSRDVCNNISFWKSFFEDSAEIALGGYGQQEPAPAGGMSPQNETTYEESQTQGEYGQTEVTVTQGMDMTVDHEGDETEQNQERTITLDESDSSDHEFEEEESILASMNLGKARRPESRPKQATKWAAMQSPFDKLKQEVRSQQQQQQQKATSRRLSIDSMDEDESMTPPRLPAGMEGISFDTKSSSAFDPPTTPEVLRQKLSRRPVASSRVLDSFEDDDSPFAPQTTRQAPTSKLPTRRADPILHQTADTNWRIQATPHKTPRKFATATVTPKHRVIPSFEDSSPMSSPPPPQITTVFSPVNTIKRFNIQPRPKAGTQPTYQAYKDPKTPITAKKRWDTLDPKTMTAKDLLMDDEFDFDDDEDDFKKLGFSPPVTMQFTLPPSKLMQTPAKKASKMLVNDIMKSAGFRAGFAGGDDTQTTTDNSLGDSPSMFRGKSPDFDFDD</sequence>
<dbReference type="GO" id="GO:0008608">
    <property type="term" value="P:attachment of spindle microtubules to kinetochore"/>
    <property type="evidence" value="ECO:0007669"/>
    <property type="project" value="InterPro"/>
</dbReference>
<dbReference type="Proteomes" id="UP000008784">
    <property type="component" value="Unassembled WGS sequence"/>
</dbReference>
<dbReference type="PANTHER" id="PTHR28200">
    <property type="entry name" value="DASH COMPLEX SUBUNIT ASK1"/>
    <property type="match status" value="1"/>
</dbReference>
<dbReference type="RefSeq" id="XP_011124821.1">
    <property type="nucleotide sequence ID" value="XM_011126519.1"/>
</dbReference>
<proteinExistence type="inferred from homology"/>
<keyword evidence="7" id="KW-0963">Cytoplasm</keyword>
<feature type="region of interest" description="Disordered" evidence="17">
    <location>
        <begin position="96"/>
        <end position="124"/>
    </location>
</feature>
<keyword evidence="15" id="KW-0131">Cell cycle</keyword>
<dbReference type="eggNOG" id="ENOG502RZQN">
    <property type="taxonomic scope" value="Eukaryota"/>
</dbReference>
<dbReference type="GeneID" id="22895910"/>
<evidence type="ECO:0000256" key="14">
    <source>
        <dbReference type="ARBA" id="ARBA00023242"/>
    </source>
</evidence>
<keyword evidence="12" id="KW-0995">Kinetochore</keyword>
<feature type="compositionally biased region" description="Polar residues" evidence="17">
    <location>
        <begin position="108"/>
        <end position="124"/>
    </location>
</feature>
<dbReference type="InterPro" id="IPR013964">
    <property type="entry name" value="DASH_Ask1"/>
</dbReference>
<keyword evidence="11" id="KW-0159">Chromosome partition</keyword>
<dbReference type="GO" id="GO:0005874">
    <property type="term" value="C:microtubule"/>
    <property type="evidence" value="ECO:0007669"/>
    <property type="project" value="UniProtKB-KW"/>
</dbReference>
<evidence type="ECO:0000256" key="9">
    <source>
        <dbReference type="ARBA" id="ARBA00022701"/>
    </source>
</evidence>
<evidence type="ECO:0000313" key="19">
    <source>
        <dbReference type="Proteomes" id="UP000008784"/>
    </source>
</evidence>
<comment type="subcellular location">
    <subcellularLocation>
        <location evidence="3">Chromosome</location>
        <location evidence="3">Centromere</location>
        <location evidence="3">Kinetochore</location>
    </subcellularLocation>
    <subcellularLocation>
        <location evidence="2">Cytoplasm</location>
        <location evidence="2">Cytoskeleton</location>
        <location evidence="2">Spindle</location>
    </subcellularLocation>
    <subcellularLocation>
        <location evidence="1">Nucleus</location>
    </subcellularLocation>
</comment>
<keyword evidence="9" id="KW-0493">Microtubule</keyword>
<feature type="region of interest" description="Disordered" evidence="17">
    <location>
        <begin position="478"/>
        <end position="512"/>
    </location>
</feature>
<comment type="similarity">
    <text evidence="4">Belongs to the DASH complex ASK1 family.</text>
</comment>
<feature type="compositionally biased region" description="Acidic residues" evidence="17">
    <location>
        <begin position="157"/>
        <end position="171"/>
    </location>
</feature>
<dbReference type="OrthoDB" id="5573898at2759"/>
<evidence type="ECO:0000256" key="7">
    <source>
        <dbReference type="ARBA" id="ARBA00022490"/>
    </source>
</evidence>
<evidence type="ECO:0000256" key="16">
    <source>
        <dbReference type="ARBA" id="ARBA00023328"/>
    </source>
</evidence>
<keyword evidence="13" id="KW-0206">Cytoskeleton</keyword>
<keyword evidence="8" id="KW-0132">Cell division</keyword>
<dbReference type="GO" id="GO:0042729">
    <property type="term" value="C:DASH complex"/>
    <property type="evidence" value="ECO:0007669"/>
    <property type="project" value="InterPro"/>
</dbReference>
<keyword evidence="19" id="KW-1185">Reference proteome</keyword>
<dbReference type="AlphaFoldDB" id="G1XK09"/>
<dbReference type="Pfam" id="PF08655">
    <property type="entry name" value="DASH_Ask1"/>
    <property type="match status" value="1"/>
</dbReference>
<keyword evidence="14" id="KW-0539">Nucleus</keyword>
<reference evidence="18 19" key="1">
    <citation type="journal article" date="2011" name="PLoS Pathog.">
        <title>Genomic and proteomic analyses of the fungus Arthrobotrys oligospora provide insights into nematode-trap formation.</title>
        <authorList>
            <person name="Yang J."/>
            <person name="Wang L."/>
            <person name="Ji X."/>
            <person name="Feng Y."/>
            <person name="Li X."/>
            <person name="Zou C."/>
            <person name="Xu J."/>
            <person name="Ren Y."/>
            <person name="Mi Q."/>
            <person name="Wu J."/>
            <person name="Liu S."/>
            <person name="Liu Y."/>
            <person name="Huang X."/>
            <person name="Wang H."/>
            <person name="Niu X."/>
            <person name="Li J."/>
            <person name="Liang L."/>
            <person name="Luo Y."/>
            <person name="Ji K."/>
            <person name="Zhou W."/>
            <person name="Yu Z."/>
            <person name="Li G."/>
            <person name="Liu Y."/>
            <person name="Li L."/>
            <person name="Qiao M."/>
            <person name="Feng L."/>
            <person name="Zhang K.-Q."/>
        </authorList>
    </citation>
    <scope>NUCLEOTIDE SEQUENCE [LARGE SCALE GENOMIC DNA]</scope>
    <source>
        <strain evidence="19">ATCC 24927 / CBS 115.81 / DSM 1491</strain>
    </source>
</reference>
<feature type="region of interest" description="Disordered" evidence="17">
    <location>
        <begin position="1"/>
        <end position="23"/>
    </location>
</feature>
<dbReference type="STRING" id="756982.G1XK09"/>
<accession>G1XK09</accession>
<evidence type="ECO:0000313" key="18">
    <source>
        <dbReference type="EMBL" id="EGX46466.1"/>
    </source>
</evidence>